<feature type="compositionally biased region" description="Polar residues" evidence="1">
    <location>
        <begin position="156"/>
        <end position="167"/>
    </location>
</feature>
<feature type="compositionally biased region" description="Polar residues" evidence="1">
    <location>
        <begin position="480"/>
        <end position="489"/>
    </location>
</feature>
<evidence type="ECO:0000313" key="3">
    <source>
        <dbReference type="Proteomes" id="UP001283361"/>
    </source>
</evidence>
<accession>A0AAE1APD2</accession>
<dbReference type="AlphaFoldDB" id="A0AAE1APD2"/>
<evidence type="ECO:0000256" key="1">
    <source>
        <dbReference type="SAM" id="MobiDB-lite"/>
    </source>
</evidence>
<name>A0AAE1APD2_9GAST</name>
<feature type="compositionally biased region" description="Polar residues" evidence="1">
    <location>
        <begin position="456"/>
        <end position="465"/>
    </location>
</feature>
<feature type="region of interest" description="Disordered" evidence="1">
    <location>
        <begin position="62"/>
        <end position="112"/>
    </location>
</feature>
<proteinExistence type="predicted"/>
<feature type="region of interest" description="Disordered" evidence="1">
    <location>
        <begin position="1"/>
        <end position="20"/>
    </location>
</feature>
<evidence type="ECO:0000313" key="2">
    <source>
        <dbReference type="EMBL" id="KAK3791514.1"/>
    </source>
</evidence>
<feature type="compositionally biased region" description="Polar residues" evidence="1">
    <location>
        <begin position="62"/>
        <end position="90"/>
    </location>
</feature>
<feature type="compositionally biased region" description="Polar residues" evidence="1">
    <location>
        <begin position="316"/>
        <end position="356"/>
    </location>
</feature>
<keyword evidence="3" id="KW-1185">Reference proteome</keyword>
<gene>
    <name evidence="2" type="ORF">RRG08_061527</name>
</gene>
<dbReference type="Proteomes" id="UP001283361">
    <property type="component" value="Unassembled WGS sequence"/>
</dbReference>
<feature type="compositionally biased region" description="Basic and acidic residues" evidence="1">
    <location>
        <begin position="91"/>
        <end position="100"/>
    </location>
</feature>
<comment type="caution">
    <text evidence="2">The sequence shown here is derived from an EMBL/GenBank/DDBJ whole genome shotgun (WGS) entry which is preliminary data.</text>
</comment>
<feature type="region of interest" description="Disordered" evidence="1">
    <location>
        <begin position="642"/>
        <end position="682"/>
    </location>
</feature>
<feature type="region of interest" description="Disordered" evidence="1">
    <location>
        <begin position="393"/>
        <end position="421"/>
    </location>
</feature>
<sequence length="976" mass="104054">MKIKINRGLIATNGDGKPNFRPPIPAGWCRPLASSSSEEIHSVKFDVGDTYKLDSAMSSESVSALESQGTDQSASQVQETSQQNVTNGSTEVKEHEKEQESVVSASQNADERIHSDKEIAAAETAMLSKQNEVHDDTNTLSSVSPSSTPAVPMTCPTPNQEASPPLETSTKTVSIAVNDDPNIVENEDSNVDVETEEQLAPLDGSTSAASTGSMCLTTMAANADPFLREERNQLEHPATSQNMQENCMVSNSEFENVHSQDQDEDSMVAESDAQYIEKQVVNSFLHQGRPSDLAQSSDAHTMGASEDIHNGPAAASLSTLTNSPLAMSDTPVTDSGVGDTTPSSSVGGDNGGTTQQQPEKIMDALSMTIASVAAGEGEPPEYISKFIPEPTKSKAISPIRQGHSNTSSKHKKSRADRPMSASARLPVISSLLAPTSVAPHQSNVLPGIQHIAPSGRGSNSPNTVLPSVAHFLGPAKSPPSGFNQQQHSTPDLLPPTAPQAGDLNQYQSSISGNGTNSGVTGTPSLPPNKTNKGNRKPVTPAGLRLSMAASEELPEPLPVPQYSDKVIRAKQLGTVAFDRPTVLRETVQFFLQYKHYWSSHDYDRISNLVIELFPEFKDNSDTPGVPANKRIRTDLSMYARNFRRREVSQRKKDGGPSLGPSTPSVDPNKSDHSISPTIAGPSSAETKTFLHAQASPSQQAQLPTAAPGVAAGNAANSTDFCNELLTAASIIESQNTSAGARNGELGGQMSHNHHKVKAPEREVSGLSASVHKQPGLQQEALAPSTGNVDGAAGNNGYHTQQQRGLVGPEEGDNQPIHFVYDKDSVPAAASRDANVAWQMYSDQMAQGMATGNSSMDYGITEEVNVTTTSSSSSSITTTTTTVAPTDRLSAMAMWRSTTLPDPLPTPHYSDSVTRARESGNTMSARPKIIRETTQFFLALKLWWTAPDYERIAELVLKNFPALVSLVSKLMLDLVHS</sequence>
<feature type="compositionally biased region" description="Low complexity" evidence="1">
    <location>
        <begin position="141"/>
        <end position="152"/>
    </location>
</feature>
<feature type="region of interest" description="Disordered" evidence="1">
    <location>
        <begin position="287"/>
        <end position="356"/>
    </location>
</feature>
<organism evidence="2 3">
    <name type="scientific">Elysia crispata</name>
    <name type="common">lettuce slug</name>
    <dbReference type="NCBI Taxonomy" id="231223"/>
    <lineage>
        <taxon>Eukaryota</taxon>
        <taxon>Metazoa</taxon>
        <taxon>Spiralia</taxon>
        <taxon>Lophotrochozoa</taxon>
        <taxon>Mollusca</taxon>
        <taxon>Gastropoda</taxon>
        <taxon>Heterobranchia</taxon>
        <taxon>Euthyneura</taxon>
        <taxon>Panpulmonata</taxon>
        <taxon>Sacoglossa</taxon>
        <taxon>Placobranchoidea</taxon>
        <taxon>Plakobranchidae</taxon>
        <taxon>Elysia</taxon>
    </lineage>
</organism>
<dbReference type="EMBL" id="JAWDGP010001469">
    <property type="protein sequence ID" value="KAK3791514.1"/>
    <property type="molecule type" value="Genomic_DNA"/>
</dbReference>
<feature type="compositionally biased region" description="Basic and acidic residues" evidence="1">
    <location>
        <begin position="644"/>
        <end position="654"/>
    </location>
</feature>
<reference evidence="2" key="1">
    <citation type="journal article" date="2023" name="G3 (Bethesda)">
        <title>A reference genome for the long-term kleptoplast-retaining sea slug Elysia crispata morphotype clarki.</title>
        <authorList>
            <person name="Eastman K.E."/>
            <person name="Pendleton A.L."/>
            <person name="Shaikh M.A."/>
            <person name="Suttiyut T."/>
            <person name="Ogas R."/>
            <person name="Tomko P."/>
            <person name="Gavelis G."/>
            <person name="Widhalm J.R."/>
            <person name="Wisecaver J.H."/>
        </authorList>
    </citation>
    <scope>NUCLEOTIDE SEQUENCE</scope>
    <source>
        <strain evidence="2">ECLA1</strain>
    </source>
</reference>
<feature type="region of interest" description="Disordered" evidence="1">
    <location>
        <begin position="132"/>
        <end position="167"/>
    </location>
</feature>
<feature type="compositionally biased region" description="Low complexity" evidence="1">
    <location>
        <begin position="508"/>
        <end position="522"/>
    </location>
</feature>
<feature type="region of interest" description="Disordered" evidence="1">
    <location>
        <begin position="448"/>
        <end position="540"/>
    </location>
</feature>
<protein>
    <submittedName>
        <fullName evidence="2">Uncharacterized protein</fullName>
    </submittedName>
</protein>